<evidence type="ECO:0000256" key="1">
    <source>
        <dbReference type="SAM" id="MobiDB-lite"/>
    </source>
</evidence>
<dbReference type="EMBL" id="VSSQ01011081">
    <property type="protein sequence ID" value="MPM45947.1"/>
    <property type="molecule type" value="Genomic_DNA"/>
</dbReference>
<name>A0A644ZYW6_9ZZZZ</name>
<dbReference type="AlphaFoldDB" id="A0A644ZYW6"/>
<evidence type="ECO:0000313" key="2">
    <source>
        <dbReference type="EMBL" id="MPM45947.1"/>
    </source>
</evidence>
<comment type="caution">
    <text evidence="2">The sequence shown here is derived from an EMBL/GenBank/DDBJ whole genome shotgun (WGS) entry which is preliminary data.</text>
</comment>
<accession>A0A644ZYW6</accession>
<reference evidence="2" key="1">
    <citation type="submission" date="2019-08" db="EMBL/GenBank/DDBJ databases">
        <authorList>
            <person name="Kucharzyk K."/>
            <person name="Murdoch R.W."/>
            <person name="Higgins S."/>
            <person name="Loffler F."/>
        </authorList>
    </citation>
    <scope>NUCLEOTIDE SEQUENCE</scope>
</reference>
<protein>
    <submittedName>
        <fullName evidence="2">Uncharacterized protein</fullName>
    </submittedName>
</protein>
<feature type="region of interest" description="Disordered" evidence="1">
    <location>
        <begin position="150"/>
        <end position="173"/>
    </location>
</feature>
<proteinExistence type="predicted"/>
<sequence>MLIVERQHRHVIGDTQSACLSHSVDTEGDAVVGGNDGCDVAPIEDLGSAAVAEFRLPVRALDLMDERQACVGHPGIDAGDAAADRPGDAWVEMHRCPADEGDPAVTMCYEVVHRVQAGLVLVGKHSVIAVDLAVDNDDGQPTQAGRKIHLAGSHQSDDDAIDVTGTHQADSVL</sequence>
<gene>
    <name evidence="2" type="ORF">SDC9_92641</name>
</gene>
<organism evidence="2">
    <name type="scientific">bioreactor metagenome</name>
    <dbReference type="NCBI Taxonomy" id="1076179"/>
    <lineage>
        <taxon>unclassified sequences</taxon>
        <taxon>metagenomes</taxon>
        <taxon>ecological metagenomes</taxon>
    </lineage>
</organism>